<keyword evidence="6" id="KW-0966">Cell projection</keyword>
<dbReference type="OrthoDB" id="311720at2759"/>
<dbReference type="AlphaFoldDB" id="A0A9F7R555"/>
<reference evidence="8" key="1">
    <citation type="journal article" date="2016" name="Nat. Commun.">
        <title>The channel catfish genome sequence provides insights into the evolution of scale formation in teleosts.</title>
        <authorList>
            <person name="Liu Z."/>
            <person name="Liu S."/>
            <person name="Yao J."/>
            <person name="Bao L."/>
            <person name="Zhang J."/>
            <person name="Li Y."/>
            <person name="Jiang C."/>
            <person name="Sun L."/>
            <person name="Wang R."/>
            <person name="Zhang Y."/>
            <person name="Zhou T."/>
            <person name="Zeng Q."/>
            <person name="Fu Q."/>
            <person name="Gao S."/>
            <person name="Li N."/>
            <person name="Koren S."/>
            <person name="Jiang Y."/>
            <person name="Zimin A."/>
            <person name="Xu P."/>
            <person name="Phillippy A.M."/>
            <person name="Geng X."/>
            <person name="Song L."/>
            <person name="Sun F."/>
            <person name="Li C."/>
            <person name="Wang X."/>
            <person name="Chen A."/>
            <person name="Jin Y."/>
            <person name="Yuan Z."/>
            <person name="Yang Y."/>
            <person name="Tan S."/>
            <person name="Peatman E."/>
            <person name="Lu J."/>
            <person name="Qin Z."/>
            <person name="Dunham R."/>
            <person name="Li Z."/>
            <person name="Sonstegard T."/>
            <person name="Feng J."/>
            <person name="Danzmann R.G."/>
            <person name="Schroeder S."/>
            <person name="Scheffler B."/>
            <person name="Duke M.V."/>
            <person name="Ballard L."/>
            <person name="Kucuktas H."/>
            <person name="Kaltenboeck L."/>
            <person name="Liu H."/>
            <person name="Armbruster J."/>
            <person name="Xie Y."/>
            <person name="Kirby M.L."/>
            <person name="Tian Y."/>
            <person name="Flanagan M.E."/>
            <person name="Mu W."/>
            <person name="Waldbieser G.C."/>
        </authorList>
    </citation>
    <scope>NUCLEOTIDE SEQUENCE [LARGE SCALE GENOMIC DNA]</scope>
    <source>
        <strain evidence="8">SDA103</strain>
    </source>
</reference>
<dbReference type="PANTHER" id="PTHR13531:SF4">
    <property type="entry name" value="TRANSMEMBRANE PROTEIN 17B"/>
    <property type="match status" value="1"/>
</dbReference>
<dbReference type="GO" id="GO:0016020">
    <property type="term" value="C:membrane"/>
    <property type="evidence" value="ECO:0007669"/>
    <property type="project" value="UniProtKB-SubCell"/>
</dbReference>
<evidence type="ECO:0000313" key="9">
    <source>
        <dbReference type="RefSeq" id="XP_053530308.1"/>
    </source>
</evidence>
<evidence type="ECO:0000313" key="8">
    <source>
        <dbReference type="Proteomes" id="UP000221080"/>
    </source>
</evidence>
<accession>A0A9F7R555</accession>
<dbReference type="GO" id="GO:1905515">
    <property type="term" value="P:non-motile cilium assembly"/>
    <property type="evidence" value="ECO:0007669"/>
    <property type="project" value="TreeGrafter"/>
</dbReference>
<dbReference type="GO" id="GO:0035869">
    <property type="term" value="C:ciliary transition zone"/>
    <property type="evidence" value="ECO:0007669"/>
    <property type="project" value="TreeGrafter"/>
</dbReference>
<keyword evidence="5 7" id="KW-0472">Membrane</keyword>
<dbReference type="RefSeq" id="XP_053530308.1">
    <property type="nucleotide sequence ID" value="XM_053674333.1"/>
</dbReference>
<keyword evidence="4 7" id="KW-1133">Transmembrane helix</keyword>
<feature type="transmembrane region" description="Helical" evidence="7">
    <location>
        <begin position="54"/>
        <end position="72"/>
    </location>
</feature>
<dbReference type="KEGG" id="ipu:108255850"/>
<protein>
    <submittedName>
        <fullName evidence="9">Transmembrane protein 17A</fullName>
    </submittedName>
</protein>
<feature type="transmembrane region" description="Helical" evidence="7">
    <location>
        <begin position="155"/>
        <end position="175"/>
    </location>
</feature>
<evidence type="ECO:0000256" key="5">
    <source>
        <dbReference type="ARBA" id="ARBA00023136"/>
    </source>
</evidence>
<keyword evidence="8" id="KW-1185">Reference proteome</keyword>
<organism evidence="8 9">
    <name type="scientific">Ictalurus punctatus</name>
    <name type="common">Channel catfish</name>
    <name type="synonym">Silurus punctatus</name>
    <dbReference type="NCBI Taxonomy" id="7998"/>
    <lineage>
        <taxon>Eukaryota</taxon>
        <taxon>Metazoa</taxon>
        <taxon>Chordata</taxon>
        <taxon>Craniata</taxon>
        <taxon>Vertebrata</taxon>
        <taxon>Euteleostomi</taxon>
        <taxon>Actinopterygii</taxon>
        <taxon>Neopterygii</taxon>
        <taxon>Teleostei</taxon>
        <taxon>Ostariophysi</taxon>
        <taxon>Siluriformes</taxon>
        <taxon>Ictaluridae</taxon>
        <taxon>Ictalurus</taxon>
    </lineage>
</organism>
<evidence type="ECO:0000256" key="1">
    <source>
        <dbReference type="ARBA" id="ARBA00004138"/>
    </source>
</evidence>
<evidence type="ECO:0000256" key="3">
    <source>
        <dbReference type="ARBA" id="ARBA00022692"/>
    </source>
</evidence>
<proteinExistence type="predicted"/>
<keyword evidence="3 7" id="KW-0812">Transmembrane</keyword>
<dbReference type="InterPro" id="IPR019184">
    <property type="entry name" value="Uncharacterised_TM-17"/>
</dbReference>
<evidence type="ECO:0000256" key="2">
    <source>
        <dbReference type="ARBA" id="ARBA00004141"/>
    </source>
</evidence>
<dbReference type="PANTHER" id="PTHR13531">
    <property type="entry name" value="GEO07735P1-RELATED-RELATED"/>
    <property type="match status" value="1"/>
</dbReference>
<evidence type="ECO:0000256" key="4">
    <source>
        <dbReference type="ARBA" id="ARBA00022989"/>
    </source>
</evidence>
<feature type="transmembrane region" description="Helical" evidence="7">
    <location>
        <begin position="87"/>
        <end position="110"/>
    </location>
</feature>
<reference evidence="9" key="2">
    <citation type="submission" date="2025-08" db="UniProtKB">
        <authorList>
            <consortium name="RefSeq"/>
        </authorList>
    </citation>
    <scope>IDENTIFICATION</scope>
    <source>
        <tissue evidence="9">Blood</tissue>
    </source>
</reference>
<evidence type="ECO:0000256" key="7">
    <source>
        <dbReference type="SAM" id="Phobius"/>
    </source>
</evidence>
<dbReference type="Proteomes" id="UP000221080">
    <property type="component" value="Chromosome 22"/>
</dbReference>
<comment type="subcellular location">
    <subcellularLocation>
        <location evidence="1">Cell projection</location>
        <location evidence="1">Cilium</location>
    </subcellularLocation>
    <subcellularLocation>
        <location evidence="2">Membrane</location>
        <topology evidence="2">Multi-pass membrane protein</topology>
    </subcellularLocation>
</comment>
<name>A0A9F7R555_ICTPU</name>
<dbReference type="GeneID" id="108255850"/>
<sequence length="222" mass="25022">MPVFYSPIPQNLRVGLANASSAIFINNKTRDSGYLGGHGVENEGEFSSKVSSHLPLQMLLYFNMFFFPFWWLSEIVMLDLKFTLLPGYYQCLMVGGMVIISALEVLRVYLGYVGNLKEKVPELAAFLLISLAFQLPILLFFLTDEGLIVLPLEQAVHALYLAFLLGEVLSSFVALRVMTRKLTLQFHLRQFRPVDTSSMFSFSCGNRSVLPVLPTLRDAQPK</sequence>
<feature type="transmembrane region" description="Helical" evidence="7">
    <location>
        <begin position="122"/>
        <end position="143"/>
    </location>
</feature>
<evidence type="ECO:0000256" key="6">
    <source>
        <dbReference type="ARBA" id="ARBA00023273"/>
    </source>
</evidence>
<dbReference type="Pfam" id="PF09799">
    <property type="entry name" value="Transmemb_17"/>
    <property type="match status" value="1"/>
</dbReference>
<gene>
    <name evidence="9" type="primary">zgc:112294</name>
</gene>